<protein>
    <recommendedName>
        <fullName evidence="4">Reverse transcriptase RNase H-like domain-containing protein</fullName>
    </recommendedName>
</protein>
<organism evidence="2 3">
    <name type="scientific">Phytophthora megakarya</name>
    <dbReference type="NCBI Taxonomy" id="4795"/>
    <lineage>
        <taxon>Eukaryota</taxon>
        <taxon>Sar</taxon>
        <taxon>Stramenopiles</taxon>
        <taxon>Oomycota</taxon>
        <taxon>Peronosporomycetes</taxon>
        <taxon>Peronosporales</taxon>
        <taxon>Peronosporaceae</taxon>
        <taxon>Phytophthora</taxon>
    </lineage>
</organism>
<dbReference type="Proteomes" id="UP000198211">
    <property type="component" value="Unassembled WGS sequence"/>
</dbReference>
<dbReference type="AlphaFoldDB" id="A0A225WJ22"/>
<comment type="caution">
    <text evidence="2">The sequence shown here is derived from an EMBL/GenBank/DDBJ whole genome shotgun (WGS) entry which is preliminary data.</text>
</comment>
<evidence type="ECO:0000313" key="3">
    <source>
        <dbReference type="Proteomes" id="UP000198211"/>
    </source>
</evidence>
<sequence>MKPAEKNYPIQEKEFLPMRYALIKFRVYLLDVRCIHGPHFSSDRNEEPASVAANVSFFAKYNFVPGKNNILVDALSRRPDYDPRRDVSRQDSDDDDEDDCACCIALGLNAPVSAQVSLLRQQIAETY</sequence>
<evidence type="ECO:0000313" key="2">
    <source>
        <dbReference type="EMBL" id="OWZ17248.1"/>
    </source>
</evidence>
<reference evidence="3" key="1">
    <citation type="submission" date="2017-03" db="EMBL/GenBank/DDBJ databases">
        <title>Phytopthora megakarya and P. palmivora, two closely related causual agents of cacao black pod achieved similar genome size and gene model numbers by different mechanisms.</title>
        <authorList>
            <person name="Ali S."/>
            <person name="Shao J."/>
            <person name="Larry D.J."/>
            <person name="Kronmiller B."/>
            <person name="Shen D."/>
            <person name="Strem M.D."/>
            <person name="Melnick R.L."/>
            <person name="Guiltinan M.J."/>
            <person name="Tyler B.M."/>
            <person name="Meinhardt L.W."/>
            <person name="Bailey B.A."/>
        </authorList>
    </citation>
    <scope>NUCLEOTIDE SEQUENCE [LARGE SCALE GENOMIC DNA]</scope>
    <source>
        <strain evidence="3">zdho120</strain>
    </source>
</reference>
<name>A0A225WJ22_9STRA</name>
<feature type="compositionally biased region" description="Basic and acidic residues" evidence="1">
    <location>
        <begin position="79"/>
        <end position="91"/>
    </location>
</feature>
<evidence type="ECO:0008006" key="4">
    <source>
        <dbReference type="Google" id="ProtNLM"/>
    </source>
</evidence>
<keyword evidence="3" id="KW-1185">Reference proteome</keyword>
<gene>
    <name evidence="2" type="ORF">PHMEG_0008838</name>
</gene>
<proteinExistence type="predicted"/>
<accession>A0A225WJ22</accession>
<feature type="region of interest" description="Disordered" evidence="1">
    <location>
        <begin position="79"/>
        <end position="98"/>
    </location>
</feature>
<dbReference type="EMBL" id="NBNE01000785">
    <property type="protein sequence ID" value="OWZ17248.1"/>
    <property type="molecule type" value="Genomic_DNA"/>
</dbReference>
<evidence type="ECO:0000256" key="1">
    <source>
        <dbReference type="SAM" id="MobiDB-lite"/>
    </source>
</evidence>